<dbReference type="VEuPathDB" id="FungiDB:FUN_021754"/>
<dbReference type="VEuPathDB" id="FungiDB:RhiirFUN_003635"/>
<protein>
    <submittedName>
        <fullName evidence="1">Uncharacterized protein</fullName>
    </submittedName>
</protein>
<evidence type="ECO:0000313" key="2">
    <source>
        <dbReference type="Proteomes" id="UP000232722"/>
    </source>
</evidence>
<dbReference type="AlphaFoldDB" id="A0A2N0NSB9"/>
<accession>A0A2N0NSB9</accession>
<reference evidence="1 2" key="2">
    <citation type="submission" date="2017-09" db="EMBL/GenBank/DDBJ databases">
        <title>Extensive intraspecific genome diversity in a model arbuscular mycorrhizal fungus.</title>
        <authorList>
            <person name="Chen E.C."/>
            <person name="Morin E."/>
            <person name="Beaudet D."/>
            <person name="Noel J."/>
            <person name="Ndikumana S."/>
            <person name="Charron P."/>
            <person name="St-Onge C."/>
            <person name="Giorgi J."/>
            <person name="Grigoriev I.V."/>
            <person name="Roux C."/>
            <person name="Martin F.M."/>
            <person name="Corradi N."/>
        </authorList>
    </citation>
    <scope>NUCLEOTIDE SEQUENCE [LARGE SCALE GENOMIC DNA]</scope>
    <source>
        <strain evidence="1 2">A5</strain>
    </source>
</reference>
<proteinExistence type="predicted"/>
<comment type="caution">
    <text evidence="1">The sequence shown here is derived from an EMBL/GenBank/DDBJ whole genome shotgun (WGS) entry which is preliminary data.</text>
</comment>
<sequence>MLDGNVVQIWDSIRFASNARCNGKQKTSGGCIMYDEDHIEPDPSEEWKEIELDSRKFRISSLKRIQLTNGEITQGSLHIDYVIRLFCVSHLPLSVMSIRDIRETRQFSMINQILTYIEESLKNLKKNEMQDEMQDVVMIDLSAYDLDNDDVREMIHVKYETEIIGKNMFIKYDGILKQRIHRKLANSAEAHNPNWDVDANGMCVLENRDSFLPDVGIWFQMPTKAERVNPIKERCPLPDVWIEVFYNRDPDRIHALDNIALVQQLNLGIEFVGISLPYSTVVFQQNPNPGIATTPVTPSTNQNIRTTRAPYIIHWNVNSVPVYYKMNWNQHIVLRCGWILDFNIVLNVLAM</sequence>
<evidence type="ECO:0000313" key="1">
    <source>
        <dbReference type="EMBL" id="PKB97468.1"/>
    </source>
</evidence>
<reference evidence="1 2" key="1">
    <citation type="submission" date="2016-04" db="EMBL/GenBank/DDBJ databases">
        <title>Genome analyses suggest a sexual origin of heterokaryosis in a supposedly ancient asexual fungus.</title>
        <authorList>
            <person name="Ropars J."/>
            <person name="Sedzielewska K."/>
            <person name="Noel J."/>
            <person name="Charron P."/>
            <person name="Farinelli L."/>
            <person name="Marton T."/>
            <person name="Kruger M."/>
            <person name="Pelin A."/>
            <person name="Brachmann A."/>
            <person name="Corradi N."/>
        </authorList>
    </citation>
    <scope>NUCLEOTIDE SEQUENCE [LARGE SCALE GENOMIC DNA]</scope>
    <source>
        <strain evidence="1 2">A5</strain>
    </source>
</reference>
<dbReference type="VEuPathDB" id="FungiDB:RhiirFUN_003636"/>
<dbReference type="VEuPathDB" id="FungiDB:RhiirA1_540690"/>
<gene>
    <name evidence="1" type="ORF">RhiirA5_404223</name>
</gene>
<name>A0A2N0NSB9_9GLOM</name>
<dbReference type="Proteomes" id="UP000232722">
    <property type="component" value="Unassembled WGS sequence"/>
</dbReference>
<organism evidence="1 2">
    <name type="scientific">Rhizophagus irregularis</name>
    <dbReference type="NCBI Taxonomy" id="588596"/>
    <lineage>
        <taxon>Eukaryota</taxon>
        <taxon>Fungi</taxon>
        <taxon>Fungi incertae sedis</taxon>
        <taxon>Mucoromycota</taxon>
        <taxon>Glomeromycotina</taxon>
        <taxon>Glomeromycetes</taxon>
        <taxon>Glomerales</taxon>
        <taxon>Glomeraceae</taxon>
        <taxon>Rhizophagus</taxon>
    </lineage>
</organism>
<dbReference type="EMBL" id="LLXJ01003192">
    <property type="protein sequence ID" value="PKB97468.1"/>
    <property type="molecule type" value="Genomic_DNA"/>
</dbReference>
<dbReference type="VEuPathDB" id="FungiDB:FUN_023415"/>